<keyword evidence="3" id="KW-0808">Transferase</keyword>
<sequence length="360" mass="42084">MNTSTIRPLVKERLSAINGLRGIAILMVICHHTLSYTVSKSLHIFRMVHNGWTGVNLFFILSGFVLYRPYFLGERHFNTWQDVKWFYKHRFYRLYPLFALNVLISVSMNSPISWTFLKSGLLSLTTLTQFTTDNFFPIINPVLWSLMLEIWFSVFFPLLILLINRFGFSSVLVSSLIIALVFRLVGYRFEFSSSIYVTPFKDNFFARLDDFVAGMLVVRLYYQHTQIKAWPLTIVSLLALLASFHLWDMRALNQLPDYIMPFLNILIIVGFCGLTLSALQTKSFLWYIFSFKPLQLTGMMCYSIYLWHFLIHVKIEGLPGSVNYLIYAVIVFCISALTYRYIEFGSTKDYRKLFLLDDTK</sequence>
<accession>A0AAE3QPL2</accession>
<evidence type="ECO:0000259" key="2">
    <source>
        <dbReference type="Pfam" id="PF01757"/>
    </source>
</evidence>
<feature type="domain" description="Acyltransferase 3" evidence="2">
    <location>
        <begin position="16"/>
        <end position="339"/>
    </location>
</feature>
<dbReference type="AlphaFoldDB" id="A0AAE3QPL2"/>
<dbReference type="InterPro" id="IPR050879">
    <property type="entry name" value="Acyltransferase_3"/>
</dbReference>
<feature type="transmembrane region" description="Helical" evidence="1">
    <location>
        <begin position="229"/>
        <end position="247"/>
    </location>
</feature>
<keyword evidence="1" id="KW-0812">Transmembrane</keyword>
<organism evidence="3 4">
    <name type="scientific">Xanthocytophaga flava</name>
    <dbReference type="NCBI Taxonomy" id="3048013"/>
    <lineage>
        <taxon>Bacteria</taxon>
        <taxon>Pseudomonadati</taxon>
        <taxon>Bacteroidota</taxon>
        <taxon>Cytophagia</taxon>
        <taxon>Cytophagales</taxon>
        <taxon>Rhodocytophagaceae</taxon>
        <taxon>Xanthocytophaga</taxon>
    </lineage>
</organism>
<feature type="transmembrane region" description="Helical" evidence="1">
    <location>
        <begin position="286"/>
        <end position="310"/>
    </location>
</feature>
<dbReference type="EC" id="2.3.-.-" evidence="3"/>
<feature type="transmembrane region" description="Helical" evidence="1">
    <location>
        <begin position="94"/>
        <end position="117"/>
    </location>
</feature>
<protein>
    <submittedName>
        <fullName evidence="3">Acyltransferase</fullName>
        <ecNumber evidence="3">2.3.-.-</ecNumber>
    </submittedName>
</protein>
<feature type="transmembrane region" description="Helical" evidence="1">
    <location>
        <begin position="142"/>
        <end position="163"/>
    </location>
</feature>
<dbReference type="InterPro" id="IPR002656">
    <property type="entry name" value="Acyl_transf_3_dom"/>
</dbReference>
<feature type="transmembrane region" description="Helical" evidence="1">
    <location>
        <begin position="259"/>
        <end position="279"/>
    </location>
</feature>
<evidence type="ECO:0000256" key="1">
    <source>
        <dbReference type="SAM" id="Phobius"/>
    </source>
</evidence>
<proteinExistence type="predicted"/>
<evidence type="ECO:0000313" key="3">
    <source>
        <dbReference type="EMBL" id="MDJ1480383.1"/>
    </source>
</evidence>
<evidence type="ECO:0000313" key="4">
    <source>
        <dbReference type="Proteomes" id="UP001241110"/>
    </source>
</evidence>
<feature type="transmembrane region" description="Helical" evidence="1">
    <location>
        <begin position="20"/>
        <end position="39"/>
    </location>
</feature>
<keyword evidence="1" id="KW-0472">Membrane</keyword>
<keyword evidence="3" id="KW-0012">Acyltransferase</keyword>
<dbReference type="PANTHER" id="PTHR23028">
    <property type="entry name" value="ACETYLTRANSFERASE"/>
    <property type="match status" value="1"/>
</dbReference>
<gene>
    <name evidence="3" type="ORF">QNI16_07800</name>
</gene>
<reference evidence="3" key="1">
    <citation type="submission" date="2023-05" db="EMBL/GenBank/DDBJ databases">
        <authorList>
            <person name="Zhang X."/>
        </authorList>
    </citation>
    <scope>NUCLEOTIDE SEQUENCE</scope>
    <source>
        <strain evidence="3">YF14B1</strain>
    </source>
</reference>
<dbReference type="RefSeq" id="WP_313977010.1">
    <property type="nucleotide sequence ID" value="NZ_JASJOS010000003.1"/>
</dbReference>
<dbReference type="GO" id="GO:0016747">
    <property type="term" value="F:acyltransferase activity, transferring groups other than amino-acyl groups"/>
    <property type="evidence" value="ECO:0007669"/>
    <property type="project" value="InterPro"/>
</dbReference>
<dbReference type="GO" id="GO:0016020">
    <property type="term" value="C:membrane"/>
    <property type="evidence" value="ECO:0007669"/>
    <property type="project" value="TreeGrafter"/>
</dbReference>
<name>A0AAE3QPL2_9BACT</name>
<dbReference type="GO" id="GO:0000271">
    <property type="term" value="P:polysaccharide biosynthetic process"/>
    <property type="evidence" value="ECO:0007669"/>
    <property type="project" value="TreeGrafter"/>
</dbReference>
<dbReference type="Proteomes" id="UP001241110">
    <property type="component" value="Unassembled WGS sequence"/>
</dbReference>
<keyword evidence="1" id="KW-1133">Transmembrane helix</keyword>
<feature type="transmembrane region" description="Helical" evidence="1">
    <location>
        <begin position="322"/>
        <end position="342"/>
    </location>
</feature>
<feature type="transmembrane region" description="Helical" evidence="1">
    <location>
        <begin position="51"/>
        <end position="73"/>
    </location>
</feature>
<dbReference type="Pfam" id="PF01757">
    <property type="entry name" value="Acyl_transf_3"/>
    <property type="match status" value="1"/>
</dbReference>
<dbReference type="EMBL" id="JASJOS010000003">
    <property type="protein sequence ID" value="MDJ1480383.1"/>
    <property type="molecule type" value="Genomic_DNA"/>
</dbReference>
<feature type="transmembrane region" description="Helical" evidence="1">
    <location>
        <begin position="170"/>
        <end position="189"/>
    </location>
</feature>
<comment type="caution">
    <text evidence="3">The sequence shown here is derived from an EMBL/GenBank/DDBJ whole genome shotgun (WGS) entry which is preliminary data.</text>
</comment>
<dbReference type="PANTHER" id="PTHR23028:SF53">
    <property type="entry name" value="ACYL_TRANSF_3 DOMAIN-CONTAINING PROTEIN"/>
    <property type="match status" value="1"/>
</dbReference>